<evidence type="ECO:0000256" key="3">
    <source>
        <dbReference type="ARBA" id="ARBA00008061"/>
    </source>
</evidence>
<dbReference type="Proteomes" id="UP001254608">
    <property type="component" value="Unassembled WGS sequence"/>
</dbReference>
<dbReference type="CDD" id="cd02853">
    <property type="entry name" value="E_set_MTHase_like_N"/>
    <property type="match status" value="1"/>
</dbReference>
<evidence type="ECO:0000256" key="4">
    <source>
        <dbReference type="ARBA" id="ARBA00012268"/>
    </source>
</evidence>
<feature type="domain" description="Glycosyl hydrolase family 13 catalytic" evidence="15">
    <location>
        <begin position="115"/>
        <end position="460"/>
    </location>
</feature>
<keyword evidence="8" id="KW-0119">Carbohydrate metabolism</keyword>
<dbReference type="EC" id="3.2.1.141" evidence="4 13"/>
<dbReference type="PIRSF" id="PIRSF006337">
    <property type="entry name" value="Trehalose_TreZ"/>
    <property type="match status" value="1"/>
</dbReference>
<keyword evidence="6" id="KW-0963">Cytoplasm</keyword>
<dbReference type="Gene3D" id="3.20.20.80">
    <property type="entry name" value="Glycosidases"/>
    <property type="match status" value="1"/>
</dbReference>
<reference evidence="16 17" key="1">
    <citation type="submission" date="2023-09" db="EMBL/GenBank/DDBJ databases">
        <authorList>
            <person name="Rey-Velasco X."/>
        </authorList>
    </citation>
    <scope>NUCLEOTIDE SEQUENCE [LARGE SCALE GENOMIC DNA]</scope>
    <source>
        <strain evidence="16 17">W345</strain>
    </source>
</reference>
<comment type="pathway">
    <text evidence="2 14">Glycan biosynthesis; trehalose biosynthesis.</text>
</comment>
<dbReference type="Pfam" id="PF02922">
    <property type="entry name" value="CBM_48"/>
    <property type="match status" value="1"/>
</dbReference>
<keyword evidence="17" id="KW-1185">Reference proteome</keyword>
<name>A0ABU2WNH6_9GAMM</name>
<evidence type="ECO:0000256" key="13">
    <source>
        <dbReference type="NCBIfam" id="TIGR02402"/>
    </source>
</evidence>
<evidence type="ECO:0000256" key="9">
    <source>
        <dbReference type="ARBA" id="ARBA00023295"/>
    </source>
</evidence>
<proteinExistence type="inferred from homology"/>
<gene>
    <name evidence="16" type="primary">treZ</name>
    <name evidence="16" type="ORF">RM530_14930</name>
</gene>
<dbReference type="SUPFAM" id="SSF81296">
    <property type="entry name" value="E set domains"/>
    <property type="match status" value="1"/>
</dbReference>
<keyword evidence="7 14" id="KW-0378">Hydrolase</keyword>
<dbReference type="NCBIfam" id="TIGR02402">
    <property type="entry name" value="trehalose_TreZ"/>
    <property type="match status" value="1"/>
</dbReference>
<dbReference type="Gene3D" id="1.10.10.760">
    <property type="entry name" value="E-set domains of sugar-utilizing enzymes"/>
    <property type="match status" value="1"/>
</dbReference>
<accession>A0ABU2WNH6</accession>
<evidence type="ECO:0000256" key="12">
    <source>
        <dbReference type="ARBA" id="ARBA00034013"/>
    </source>
</evidence>
<comment type="similarity">
    <text evidence="3 14">Belongs to the glycosyl hydrolase 13 family.</text>
</comment>
<evidence type="ECO:0000256" key="7">
    <source>
        <dbReference type="ARBA" id="ARBA00022801"/>
    </source>
</evidence>
<sequence length="604" mass="67305">MKRHLSLHRGAEITDRGVHFRLWAPGAQQVELVLKDGAVIAMKPAADGYYECLSTAAAAGSRYRYRIAGQEYPDPASRYQPDEAQGFSEVVDPQQHDWQDSDWRTPDWHSAVLYELHIGSFSESGDCDGVIAHLDHLIDLGVNAIELMPVAECPGRWNWGYDGVQPFAVTKRYGGPAALKRLVDACHARGVAVVLDVVYNHFGPEGNFLHAYAPQFFTERHQTPWGAAINFDDEGSREVRDFFIENALYWLQEYHFDGLRFDAVHAIRDDSNPDFVLELGRQVRQGLQGRPAWLILENDENRASVLGEGYGGPGPFTAQWNDDYHHVLRVLTTNAEGGYYRDYLQLRAQRLGRVLAEGFDYQGETSGHRKGALRGEASASLPPTAFVSFIQNHDQVGNHAYGWRLPKFAPPPAIRAAAATLLLSPQVPMLWMGEEWASEQPFPFFCDFDGDLGEAVRQGRLTEFSSFPEFQDEAARRGIPDPLAAETFASAVLDWSAPSRAAGAGWLDYYRTLIALRREHLVPLLAGAHHGGEASSRVPGFADVCWMLAEGYRWRLQVNLAPQPATLDPGESSTTGDRVIFETETPADDAAWPAWFVRASLLQP</sequence>
<evidence type="ECO:0000256" key="2">
    <source>
        <dbReference type="ARBA" id="ARBA00005199"/>
    </source>
</evidence>
<dbReference type="PANTHER" id="PTHR43651:SF11">
    <property type="entry name" value="MALTO-OLIGOSYLTREHALOSE TREHALOHYDROLASE"/>
    <property type="match status" value="1"/>
</dbReference>
<evidence type="ECO:0000256" key="6">
    <source>
        <dbReference type="ARBA" id="ARBA00022490"/>
    </source>
</evidence>
<dbReference type="InterPro" id="IPR006047">
    <property type="entry name" value="GH13_cat_dom"/>
</dbReference>
<organism evidence="16 17">
    <name type="scientific">Banduia mediterranea</name>
    <dbReference type="NCBI Taxonomy" id="3075609"/>
    <lineage>
        <taxon>Bacteria</taxon>
        <taxon>Pseudomonadati</taxon>
        <taxon>Pseudomonadota</taxon>
        <taxon>Gammaproteobacteria</taxon>
        <taxon>Nevskiales</taxon>
        <taxon>Algiphilaceae</taxon>
        <taxon>Banduia</taxon>
    </lineage>
</organism>
<dbReference type="EMBL" id="JAVRIC010000024">
    <property type="protein sequence ID" value="MDT0498642.1"/>
    <property type="molecule type" value="Genomic_DNA"/>
</dbReference>
<dbReference type="Gene3D" id="2.60.40.10">
    <property type="entry name" value="Immunoglobulins"/>
    <property type="match status" value="1"/>
</dbReference>
<dbReference type="Pfam" id="PF00128">
    <property type="entry name" value="Alpha-amylase"/>
    <property type="match status" value="1"/>
</dbReference>
<dbReference type="RefSeq" id="WP_311366054.1">
    <property type="nucleotide sequence ID" value="NZ_JAVRIC010000024.1"/>
</dbReference>
<dbReference type="InterPro" id="IPR017853">
    <property type="entry name" value="GH"/>
</dbReference>
<comment type="subcellular location">
    <subcellularLocation>
        <location evidence="1">Cytoplasm</location>
    </subcellularLocation>
</comment>
<evidence type="ECO:0000256" key="11">
    <source>
        <dbReference type="ARBA" id="ARBA00033284"/>
    </source>
</evidence>
<dbReference type="SMART" id="SM00642">
    <property type="entry name" value="Aamy"/>
    <property type="match status" value="1"/>
</dbReference>
<evidence type="ECO:0000259" key="15">
    <source>
        <dbReference type="SMART" id="SM00642"/>
    </source>
</evidence>
<dbReference type="CDD" id="cd11325">
    <property type="entry name" value="AmyAc_GTHase"/>
    <property type="match status" value="1"/>
</dbReference>
<evidence type="ECO:0000256" key="10">
    <source>
        <dbReference type="ARBA" id="ARBA00032057"/>
    </source>
</evidence>
<evidence type="ECO:0000256" key="14">
    <source>
        <dbReference type="PIRNR" id="PIRNR006337"/>
    </source>
</evidence>
<comment type="caution">
    <text evidence="16">The sequence shown here is derived from an EMBL/GenBank/DDBJ whole genome shotgun (WGS) entry which is preliminary data.</text>
</comment>
<evidence type="ECO:0000256" key="1">
    <source>
        <dbReference type="ARBA" id="ARBA00004496"/>
    </source>
</evidence>
<dbReference type="SUPFAM" id="SSF51445">
    <property type="entry name" value="(Trans)glycosidases"/>
    <property type="match status" value="1"/>
</dbReference>
<dbReference type="InterPro" id="IPR044901">
    <property type="entry name" value="Trehalose_TreZ_E-set_sf"/>
</dbReference>
<dbReference type="PANTHER" id="PTHR43651">
    <property type="entry name" value="1,4-ALPHA-GLUCAN-BRANCHING ENZYME"/>
    <property type="match status" value="1"/>
</dbReference>
<evidence type="ECO:0000313" key="16">
    <source>
        <dbReference type="EMBL" id="MDT0498642.1"/>
    </source>
</evidence>
<dbReference type="InterPro" id="IPR014756">
    <property type="entry name" value="Ig_E-set"/>
</dbReference>
<dbReference type="InterPro" id="IPR013783">
    <property type="entry name" value="Ig-like_fold"/>
</dbReference>
<protein>
    <recommendedName>
        <fullName evidence="5 13">Malto-oligosyltrehalose trehalohydrolase</fullName>
        <shortName evidence="14">MTHase</shortName>
        <ecNumber evidence="4 13">3.2.1.141</ecNumber>
    </recommendedName>
    <alternativeName>
        <fullName evidence="11 14">4-alpha-D-((1-&gt;4)-alpha-D-glucano)trehalose trehalohydrolase</fullName>
    </alternativeName>
    <alternativeName>
        <fullName evidence="10 14">Maltooligosyl trehalose trehalohydrolase</fullName>
    </alternativeName>
</protein>
<evidence type="ECO:0000256" key="8">
    <source>
        <dbReference type="ARBA" id="ARBA00023277"/>
    </source>
</evidence>
<evidence type="ECO:0000313" key="17">
    <source>
        <dbReference type="Proteomes" id="UP001254608"/>
    </source>
</evidence>
<evidence type="ECO:0000256" key="5">
    <source>
        <dbReference type="ARBA" id="ARBA00015938"/>
    </source>
</evidence>
<dbReference type="InterPro" id="IPR012768">
    <property type="entry name" value="Trehalose_TreZ"/>
</dbReference>
<dbReference type="InterPro" id="IPR004193">
    <property type="entry name" value="Glyco_hydro_13_N"/>
</dbReference>
<comment type="catalytic activity">
    <reaction evidence="12 14">
        <text>hydrolysis of (1-&gt;4)-alpha-D-glucosidic linkage in 4-alpha-D-[(1-&gt;4)-alpha-D-glucanosyl]n trehalose to yield trehalose and (1-&gt;4)-alpha-D-glucan.</text>
        <dbReference type="EC" id="3.2.1.141"/>
    </reaction>
</comment>
<keyword evidence="9 14" id="KW-0326">Glycosidase</keyword>